<evidence type="ECO:0000256" key="2">
    <source>
        <dbReference type="ARBA" id="ARBA00022801"/>
    </source>
</evidence>
<gene>
    <name evidence="4" type="ORF">E6C60_2946</name>
</gene>
<dbReference type="RefSeq" id="WP_138226496.1">
    <property type="nucleotide sequence ID" value="NZ_CP040396.1"/>
</dbReference>
<dbReference type="Proteomes" id="UP000300879">
    <property type="component" value="Chromosome"/>
</dbReference>
<keyword evidence="1" id="KW-0479">Metal-binding</keyword>
<proteinExistence type="predicted"/>
<organism evidence="4 5">
    <name type="scientific">Paenibacillus algicola</name>
    <dbReference type="NCBI Taxonomy" id="2565926"/>
    <lineage>
        <taxon>Bacteria</taxon>
        <taxon>Bacillati</taxon>
        <taxon>Bacillota</taxon>
        <taxon>Bacilli</taxon>
        <taxon>Bacillales</taxon>
        <taxon>Paenibacillaceae</taxon>
        <taxon>Paenibacillus</taxon>
    </lineage>
</organism>
<accession>A0A4P8XLK1</accession>
<feature type="domain" description="Sulfatase N-terminal" evidence="3">
    <location>
        <begin position="3"/>
        <end position="379"/>
    </location>
</feature>
<dbReference type="PANTHER" id="PTHR45953">
    <property type="entry name" value="IDURONATE 2-SULFATASE"/>
    <property type="match status" value="1"/>
</dbReference>
<dbReference type="AlphaFoldDB" id="A0A4P8XLK1"/>
<dbReference type="SUPFAM" id="SSF53649">
    <property type="entry name" value="Alkaline phosphatase-like"/>
    <property type="match status" value="1"/>
</dbReference>
<dbReference type="EMBL" id="CP040396">
    <property type="protein sequence ID" value="QCT03657.1"/>
    <property type="molecule type" value="Genomic_DNA"/>
</dbReference>
<dbReference type="InterPro" id="IPR000917">
    <property type="entry name" value="Sulfatase_N"/>
</dbReference>
<dbReference type="GO" id="GO:0046872">
    <property type="term" value="F:metal ion binding"/>
    <property type="evidence" value="ECO:0007669"/>
    <property type="project" value="UniProtKB-KW"/>
</dbReference>
<keyword evidence="2" id="KW-0378">Hydrolase</keyword>
<protein>
    <submittedName>
        <fullName evidence="4">Sulfatase</fullName>
    </submittedName>
</protein>
<dbReference type="PANTHER" id="PTHR45953:SF1">
    <property type="entry name" value="IDURONATE 2-SULFATASE"/>
    <property type="match status" value="1"/>
</dbReference>
<sequence length="502" mass="57219">MRPNFVVFVVDQMQARSLSLHGHPDVKTPNLDQLGREGISFARAYCNNPVCMPSRATLLTGLTPRQHGCLTNGNKVPEWLPTLPAILKQHGYVTHAVGKLHHQPVGSVSKGGEMEFSWESRERWERGEITSLPQGYYGYEATELVGGHVDCYGDYLSWLEQELPGGGRALLREGSYAKNEQYDQNWKIDLPERLHYNRWIARRSSAFLESLRSDQPFYLWCSFPDPHHPFAACRPYSEMYPPEELTLPEHWDTEADSIDFLKGLRDVHPGHSDFDEPVLREILSQTYGMISHVDSCIGEVLGKLKQLGLYENTVITFMADHGEYLGSHRLLTKAEWPWEELFNVPFLWKSPGSTAQGVQPEAVVSLLDFVPTVLDFAGIAPSCLDTRGVYSAKPWGLPGRSLRAAVESGAALEPRPALIEYDEDWYAPETTRLRSLVMEQYKLTLFTNTEEGLLFDLAADPYEQRNVWSEPQYQQLRLEMTERLLRELIRTDRLDTYRITGA</sequence>
<dbReference type="Pfam" id="PF00884">
    <property type="entry name" value="Sulfatase"/>
    <property type="match status" value="1"/>
</dbReference>
<evidence type="ECO:0000313" key="4">
    <source>
        <dbReference type="EMBL" id="QCT03657.1"/>
    </source>
</evidence>
<dbReference type="Gene3D" id="3.40.720.10">
    <property type="entry name" value="Alkaline Phosphatase, subunit A"/>
    <property type="match status" value="1"/>
</dbReference>
<dbReference type="GO" id="GO:0008484">
    <property type="term" value="F:sulfuric ester hydrolase activity"/>
    <property type="evidence" value="ECO:0007669"/>
    <property type="project" value="TreeGrafter"/>
</dbReference>
<dbReference type="GO" id="GO:0005737">
    <property type="term" value="C:cytoplasm"/>
    <property type="evidence" value="ECO:0007669"/>
    <property type="project" value="TreeGrafter"/>
</dbReference>
<dbReference type="KEGG" id="palo:E6C60_2946"/>
<keyword evidence="5" id="KW-1185">Reference proteome</keyword>
<name>A0A4P8XLK1_9BACL</name>
<evidence type="ECO:0000313" key="5">
    <source>
        <dbReference type="Proteomes" id="UP000300879"/>
    </source>
</evidence>
<dbReference type="OrthoDB" id="9762324at2"/>
<evidence type="ECO:0000256" key="1">
    <source>
        <dbReference type="ARBA" id="ARBA00022723"/>
    </source>
</evidence>
<reference evidence="4 5" key="1">
    <citation type="submission" date="2019-05" db="EMBL/GenBank/DDBJ databases">
        <authorList>
            <person name="Chen C."/>
        </authorList>
    </citation>
    <scope>NUCLEOTIDE SEQUENCE [LARGE SCALE GENOMIC DNA]</scope>
    <source>
        <strain evidence="4 5">HB172198</strain>
    </source>
</reference>
<dbReference type="InterPro" id="IPR017850">
    <property type="entry name" value="Alkaline_phosphatase_core_sf"/>
</dbReference>
<evidence type="ECO:0000259" key="3">
    <source>
        <dbReference type="Pfam" id="PF00884"/>
    </source>
</evidence>